<accession>K3ZKZ9</accession>
<reference evidence="2" key="1">
    <citation type="journal article" date="2012" name="Nat. Biotechnol.">
        <title>Reference genome sequence of the model plant Setaria.</title>
        <authorList>
            <person name="Bennetzen J.L."/>
            <person name="Schmutz J."/>
            <person name="Wang H."/>
            <person name="Percifield R."/>
            <person name="Hawkins J."/>
            <person name="Pontaroli A.C."/>
            <person name="Estep M."/>
            <person name="Feng L."/>
            <person name="Vaughn J.N."/>
            <person name="Grimwood J."/>
            <person name="Jenkins J."/>
            <person name="Barry K."/>
            <person name="Lindquist E."/>
            <person name="Hellsten U."/>
            <person name="Deshpande S."/>
            <person name="Wang X."/>
            <person name="Wu X."/>
            <person name="Mitros T."/>
            <person name="Triplett J."/>
            <person name="Yang X."/>
            <person name="Ye C.Y."/>
            <person name="Mauro-Herrera M."/>
            <person name="Wang L."/>
            <person name="Li P."/>
            <person name="Sharma M."/>
            <person name="Sharma R."/>
            <person name="Ronald P.C."/>
            <person name="Panaud O."/>
            <person name="Kellogg E.A."/>
            <person name="Brutnell T.P."/>
            <person name="Doust A.N."/>
            <person name="Tuskan G.A."/>
            <person name="Rokhsar D."/>
            <person name="Devos K.M."/>
        </authorList>
    </citation>
    <scope>NUCLEOTIDE SEQUENCE [LARGE SCALE GENOMIC DNA]</scope>
    <source>
        <strain evidence="2">cv. Yugu1</strain>
    </source>
</reference>
<dbReference type="EnsemblPlants" id="KQK95203">
    <property type="protein sequence ID" value="KQK95203"/>
    <property type="gene ID" value="SETIT_027255mg"/>
</dbReference>
<dbReference type="Proteomes" id="UP000004995">
    <property type="component" value="Unassembled WGS sequence"/>
</dbReference>
<organism evidence="1 2">
    <name type="scientific">Setaria italica</name>
    <name type="common">Foxtail millet</name>
    <name type="synonym">Panicum italicum</name>
    <dbReference type="NCBI Taxonomy" id="4555"/>
    <lineage>
        <taxon>Eukaryota</taxon>
        <taxon>Viridiplantae</taxon>
        <taxon>Streptophyta</taxon>
        <taxon>Embryophyta</taxon>
        <taxon>Tracheophyta</taxon>
        <taxon>Spermatophyta</taxon>
        <taxon>Magnoliopsida</taxon>
        <taxon>Liliopsida</taxon>
        <taxon>Poales</taxon>
        <taxon>Poaceae</taxon>
        <taxon>PACMAD clade</taxon>
        <taxon>Panicoideae</taxon>
        <taxon>Panicodae</taxon>
        <taxon>Paniceae</taxon>
        <taxon>Cenchrinae</taxon>
        <taxon>Setaria</taxon>
    </lineage>
</organism>
<keyword evidence="2" id="KW-1185">Reference proteome</keyword>
<dbReference type="InParanoid" id="K3ZKZ9"/>
<name>K3ZKZ9_SETIT</name>
<reference evidence="1" key="2">
    <citation type="submission" date="2018-08" db="UniProtKB">
        <authorList>
            <consortium name="EnsemblPlants"/>
        </authorList>
    </citation>
    <scope>IDENTIFICATION</scope>
    <source>
        <strain evidence="1">Yugu1</strain>
    </source>
</reference>
<dbReference type="Gramene" id="KQK95203">
    <property type="protein sequence ID" value="KQK95203"/>
    <property type="gene ID" value="SETIT_027255mg"/>
</dbReference>
<dbReference type="HOGENOM" id="CLU_3225586_0_0_1"/>
<proteinExistence type="predicted"/>
<evidence type="ECO:0000313" key="2">
    <source>
        <dbReference type="Proteomes" id="UP000004995"/>
    </source>
</evidence>
<dbReference type="AlphaFoldDB" id="K3ZKZ9"/>
<dbReference type="EMBL" id="AGNK02005098">
    <property type="status" value="NOT_ANNOTATED_CDS"/>
    <property type="molecule type" value="Genomic_DNA"/>
</dbReference>
<sequence length="44" mass="4864">MDQLNLIEHKIQPAIAIDWTQMIGIQMPSALIYKIASHGSTVGE</sequence>
<evidence type="ECO:0000313" key="1">
    <source>
        <dbReference type="EnsemblPlants" id="KQK95203"/>
    </source>
</evidence>
<protein>
    <submittedName>
        <fullName evidence="1">Uncharacterized protein</fullName>
    </submittedName>
</protein>